<evidence type="ECO:0000259" key="8">
    <source>
        <dbReference type="Pfam" id="PF01343"/>
    </source>
</evidence>
<evidence type="ECO:0000313" key="10">
    <source>
        <dbReference type="Proteomes" id="UP001409291"/>
    </source>
</evidence>
<dbReference type="PIRSF" id="PIRSF001217">
    <property type="entry name" value="Protease_4_SppA"/>
    <property type="match status" value="1"/>
</dbReference>
<dbReference type="InterPro" id="IPR002142">
    <property type="entry name" value="Peptidase_S49"/>
</dbReference>
<evidence type="ECO:0000313" key="9">
    <source>
        <dbReference type="EMBL" id="MEN5380432.1"/>
    </source>
</evidence>
<keyword evidence="3" id="KW-0645">Protease</keyword>
<proteinExistence type="inferred from homology"/>
<keyword evidence="6 7" id="KW-0472">Membrane</keyword>
<dbReference type="Pfam" id="PF01343">
    <property type="entry name" value="Peptidase_S49"/>
    <property type="match status" value="2"/>
</dbReference>
<dbReference type="PANTHER" id="PTHR33209:SF1">
    <property type="entry name" value="PEPTIDASE S49 DOMAIN-CONTAINING PROTEIN"/>
    <property type="match status" value="1"/>
</dbReference>
<dbReference type="Proteomes" id="UP001409291">
    <property type="component" value="Unassembled WGS sequence"/>
</dbReference>
<dbReference type="Gene3D" id="3.90.226.10">
    <property type="entry name" value="2-enoyl-CoA Hydratase, Chain A, domain 1"/>
    <property type="match status" value="3"/>
</dbReference>
<dbReference type="NCBIfam" id="TIGR00705">
    <property type="entry name" value="SppA_67K"/>
    <property type="match status" value="1"/>
</dbReference>
<dbReference type="InterPro" id="IPR004635">
    <property type="entry name" value="Pept_S49_SppA"/>
</dbReference>
<keyword evidence="7" id="KW-0812">Transmembrane</keyword>
<dbReference type="RefSeq" id="WP_132844086.1">
    <property type="nucleotide sequence ID" value="NZ_JBDJLH010000006.1"/>
</dbReference>
<protein>
    <submittedName>
        <fullName evidence="9">Signal peptide peptidase SppA</fullName>
        <ecNumber evidence="9">3.4.21.-</ecNumber>
    </submittedName>
</protein>
<keyword evidence="7" id="KW-1133">Transmembrane helix</keyword>
<dbReference type="SUPFAM" id="SSF52096">
    <property type="entry name" value="ClpP/crotonase"/>
    <property type="match status" value="2"/>
</dbReference>
<dbReference type="Gene3D" id="6.20.330.10">
    <property type="match status" value="1"/>
</dbReference>
<name>A0ABV0C0K1_9SPHI</name>
<evidence type="ECO:0000256" key="5">
    <source>
        <dbReference type="ARBA" id="ARBA00022825"/>
    </source>
</evidence>
<dbReference type="InterPro" id="IPR047272">
    <property type="entry name" value="S49_SppA_C"/>
</dbReference>
<dbReference type="CDD" id="cd07023">
    <property type="entry name" value="S49_Sppa_N_C"/>
    <property type="match status" value="1"/>
</dbReference>
<dbReference type="NCBIfam" id="TIGR00706">
    <property type="entry name" value="SppA_dom"/>
    <property type="match status" value="1"/>
</dbReference>
<dbReference type="InterPro" id="IPR029045">
    <property type="entry name" value="ClpP/crotonase-like_dom_sf"/>
</dbReference>
<dbReference type="EC" id="3.4.21.-" evidence="9"/>
<comment type="subcellular location">
    <subcellularLocation>
        <location evidence="1">Membrane</location>
    </subcellularLocation>
</comment>
<evidence type="ECO:0000256" key="6">
    <source>
        <dbReference type="ARBA" id="ARBA00023136"/>
    </source>
</evidence>
<reference evidence="9 10" key="1">
    <citation type="submission" date="2024-04" db="EMBL/GenBank/DDBJ databases">
        <title>WGS of bacteria from Torrens River.</title>
        <authorList>
            <person name="Wyrsch E.R."/>
            <person name="Drigo B."/>
        </authorList>
    </citation>
    <scope>NUCLEOTIDE SEQUENCE [LARGE SCALE GENOMIC DNA]</scope>
    <source>
        <strain evidence="9 10">TWI391</strain>
    </source>
</reference>
<gene>
    <name evidence="9" type="primary">sppA</name>
    <name evidence="9" type="ORF">ABE541_24425</name>
</gene>
<keyword evidence="4 9" id="KW-0378">Hydrolase</keyword>
<evidence type="ECO:0000256" key="2">
    <source>
        <dbReference type="ARBA" id="ARBA00008683"/>
    </source>
</evidence>
<dbReference type="InterPro" id="IPR047217">
    <property type="entry name" value="S49_SppA_67K_type_N"/>
</dbReference>
<evidence type="ECO:0000256" key="1">
    <source>
        <dbReference type="ARBA" id="ARBA00004370"/>
    </source>
</evidence>
<dbReference type="CDD" id="cd07018">
    <property type="entry name" value="S49_SppA_67K_type"/>
    <property type="match status" value="1"/>
</dbReference>
<feature type="domain" description="Peptidase S49" evidence="8">
    <location>
        <begin position="370"/>
        <end position="522"/>
    </location>
</feature>
<evidence type="ECO:0000256" key="4">
    <source>
        <dbReference type="ARBA" id="ARBA00022801"/>
    </source>
</evidence>
<dbReference type="GO" id="GO:0016787">
    <property type="term" value="F:hydrolase activity"/>
    <property type="evidence" value="ECO:0007669"/>
    <property type="project" value="UniProtKB-KW"/>
</dbReference>
<evidence type="ECO:0000256" key="3">
    <source>
        <dbReference type="ARBA" id="ARBA00022670"/>
    </source>
</evidence>
<feature type="transmembrane region" description="Helical" evidence="7">
    <location>
        <begin position="7"/>
        <end position="34"/>
    </location>
</feature>
<sequence length="587" mass="64569">MKSFFKYVLATVTGIVISSVVLFIIMLGIIGALVTSASSEKEVMVKDNSILYLSFNHEITERSIDNPFGSLDIPGYNLKNLGLDDILLRIRTAKEDSKIKGIFMDASTIATGFASLKEIRDALVDFKSSGKFIVAYNEGYSQKAYYVASVADKVYVNPEGTVDFKGLASSTMFMKDAFDKFGVDMQVVKVGTFKSAVEPYFLNQMSEANRLQVNSYLGSIYDSFIQEISTSRKMSADSLRSIATNYLVRNADDAVRYKLADAKLYKDELILELKKRLNVATKDDLSVVSLIDYKSKMPSGSESNQVAVLYAEGAIVGGEGTKGEIGSDKISRELRLLRQDDNVKAVVFRVNSPGGSALASDVIWREVELTKQVKPIIVSMGDYAASGGYYISAAADSIFAENNTITGSIGVFGVIPNFKNLLNNKIGVHFDGVKTGKFSDLGMVPDRPLTAEERDIIQMEVNRVYQTFMKRVSDGRKITVAQVDTIGQGRVWTGKQAVEIGLVDRIGGIDDAIKAAAKKAKIGQYAVKQYPAKEDAISTFLNSSKEKVQIWMAQQQMGEFYNYFDVIKKVSGQSGIMAKLPYSIEIH</sequence>
<keyword evidence="10" id="KW-1185">Reference proteome</keyword>
<feature type="domain" description="Peptidase S49" evidence="8">
    <location>
        <begin position="126"/>
        <end position="279"/>
    </location>
</feature>
<comment type="similarity">
    <text evidence="2">Belongs to the peptidase S49 family.</text>
</comment>
<dbReference type="EMBL" id="JBDJNQ010000017">
    <property type="protein sequence ID" value="MEN5380432.1"/>
    <property type="molecule type" value="Genomic_DNA"/>
</dbReference>
<accession>A0ABV0C0K1</accession>
<keyword evidence="5" id="KW-0720">Serine protease</keyword>
<evidence type="ECO:0000256" key="7">
    <source>
        <dbReference type="SAM" id="Phobius"/>
    </source>
</evidence>
<dbReference type="PANTHER" id="PTHR33209">
    <property type="entry name" value="PROTEASE 4"/>
    <property type="match status" value="1"/>
</dbReference>
<comment type="caution">
    <text evidence="9">The sequence shown here is derived from an EMBL/GenBank/DDBJ whole genome shotgun (WGS) entry which is preliminary data.</text>
</comment>
<dbReference type="InterPro" id="IPR004634">
    <property type="entry name" value="Pept_S49_pIV"/>
</dbReference>
<organism evidence="9 10">
    <name type="scientific">Sphingobacterium kitahiroshimense</name>
    <dbReference type="NCBI Taxonomy" id="470446"/>
    <lineage>
        <taxon>Bacteria</taxon>
        <taxon>Pseudomonadati</taxon>
        <taxon>Bacteroidota</taxon>
        <taxon>Sphingobacteriia</taxon>
        <taxon>Sphingobacteriales</taxon>
        <taxon>Sphingobacteriaceae</taxon>
        <taxon>Sphingobacterium</taxon>
    </lineage>
</organism>